<dbReference type="InterPro" id="IPR009617">
    <property type="entry name" value="Seipin"/>
</dbReference>
<feature type="transmembrane region" description="Helical" evidence="8">
    <location>
        <begin position="34"/>
        <end position="56"/>
    </location>
</feature>
<gene>
    <name evidence="9" type="ORF">DFH07DRAFT_908420</name>
</gene>
<evidence type="ECO:0000256" key="1">
    <source>
        <dbReference type="ARBA" id="ARBA00004477"/>
    </source>
</evidence>
<proteinExistence type="predicted"/>
<dbReference type="CDD" id="cd23995">
    <property type="entry name" value="Seipin_BSCL2_like"/>
    <property type="match status" value="1"/>
</dbReference>
<keyword evidence="3" id="KW-0256">Endoplasmic reticulum</keyword>
<dbReference type="GO" id="GO:0006629">
    <property type="term" value="P:lipid metabolic process"/>
    <property type="evidence" value="ECO:0007669"/>
    <property type="project" value="UniProtKB-KW"/>
</dbReference>
<evidence type="ECO:0000256" key="8">
    <source>
        <dbReference type="SAM" id="Phobius"/>
    </source>
</evidence>
<evidence type="ECO:0000256" key="4">
    <source>
        <dbReference type="ARBA" id="ARBA00022989"/>
    </source>
</evidence>
<evidence type="ECO:0000256" key="2">
    <source>
        <dbReference type="ARBA" id="ARBA00022692"/>
    </source>
</evidence>
<keyword evidence="2 8" id="KW-0812">Transmembrane</keyword>
<evidence type="ECO:0008006" key="11">
    <source>
        <dbReference type="Google" id="ProtNLM"/>
    </source>
</evidence>
<feature type="compositionally biased region" description="Low complexity" evidence="7">
    <location>
        <begin position="260"/>
        <end position="274"/>
    </location>
</feature>
<dbReference type="AlphaFoldDB" id="A0AAD7KEI0"/>
<dbReference type="Proteomes" id="UP001215280">
    <property type="component" value="Unassembled WGS sequence"/>
</dbReference>
<evidence type="ECO:0000256" key="7">
    <source>
        <dbReference type="SAM" id="MobiDB-lite"/>
    </source>
</evidence>
<sequence length="332" mass="35877">MGNSILDLPSRLFFSTLSAFIAVLRPSLPYILPLLVSLSFVPLILFLSASAGWLVWRNAAVGWQAPLYLQYGDGASPYAQATLPPLVAQQRYDIALQLQVPNLDTNYALGNFMATLTLSSRANQTLVSIRRPAIVVPPRVSFYSRAPAVLDVVVPLLDAYAIGASHVVARVEIGRRDHWKSLGNEQARELSVVAASLQGVVMHHGLRGLVTRAPLLSGLVSAIAFLVVTSLVVAVCILPLTFRRAVAPPTEPEVAKLEPEPLSLISSSSGSDLSDTTEEKPPVQRRSRPSSRTAIKTEEEVPMTVLSSDSQATPLRRRRSKIADPVSSESDS</sequence>
<name>A0AAD7KEI0_9AGAR</name>
<dbReference type="GO" id="GO:0005789">
    <property type="term" value="C:endoplasmic reticulum membrane"/>
    <property type="evidence" value="ECO:0007669"/>
    <property type="project" value="UniProtKB-SubCell"/>
</dbReference>
<dbReference type="Pfam" id="PF06775">
    <property type="entry name" value="Seipin"/>
    <property type="match status" value="1"/>
</dbReference>
<protein>
    <recommendedName>
        <fullName evidence="11">Adipose-regulatory protein</fullName>
    </recommendedName>
</protein>
<keyword evidence="6 8" id="KW-0472">Membrane</keyword>
<feature type="region of interest" description="Disordered" evidence="7">
    <location>
        <begin position="251"/>
        <end position="332"/>
    </location>
</feature>
<dbReference type="PANTHER" id="PTHR21212">
    <property type="entry name" value="BERNARDINELLI-SEIP CONGENITAL LIPODYSTROPHY 2 HOMOLOG BSCL2 PROTEIN"/>
    <property type="match status" value="1"/>
</dbReference>
<evidence type="ECO:0000256" key="6">
    <source>
        <dbReference type="ARBA" id="ARBA00023136"/>
    </source>
</evidence>
<dbReference type="PANTHER" id="PTHR21212:SF0">
    <property type="entry name" value="SEIPIN"/>
    <property type="match status" value="1"/>
</dbReference>
<reference evidence="9" key="1">
    <citation type="submission" date="2023-03" db="EMBL/GenBank/DDBJ databases">
        <title>Massive genome expansion in bonnet fungi (Mycena s.s.) driven by repeated elements and novel gene families across ecological guilds.</title>
        <authorList>
            <consortium name="Lawrence Berkeley National Laboratory"/>
            <person name="Harder C.B."/>
            <person name="Miyauchi S."/>
            <person name="Viragh M."/>
            <person name="Kuo A."/>
            <person name="Thoen E."/>
            <person name="Andreopoulos B."/>
            <person name="Lu D."/>
            <person name="Skrede I."/>
            <person name="Drula E."/>
            <person name="Henrissat B."/>
            <person name="Morin E."/>
            <person name="Kohler A."/>
            <person name="Barry K."/>
            <person name="LaButti K."/>
            <person name="Morin E."/>
            <person name="Salamov A."/>
            <person name="Lipzen A."/>
            <person name="Mereny Z."/>
            <person name="Hegedus B."/>
            <person name="Baldrian P."/>
            <person name="Stursova M."/>
            <person name="Weitz H."/>
            <person name="Taylor A."/>
            <person name="Grigoriev I.V."/>
            <person name="Nagy L.G."/>
            <person name="Martin F."/>
            <person name="Kauserud H."/>
        </authorList>
    </citation>
    <scope>NUCLEOTIDE SEQUENCE</scope>
    <source>
        <strain evidence="9">CBHHK188m</strain>
    </source>
</reference>
<evidence type="ECO:0000313" key="9">
    <source>
        <dbReference type="EMBL" id="KAJ7783628.1"/>
    </source>
</evidence>
<evidence type="ECO:0000256" key="5">
    <source>
        <dbReference type="ARBA" id="ARBA00023098"/>
    </source>
</evidence>
<dbReference type="GO" id="GO:0140042">
    <property type="term" value="P:lipid droplet formation"/>
    <property type="evidence" value="ECO:0007669"/>
    <property type="project" value="UniProtKB-ARBA"/>
</dbReference>
<accession>A0AAD7KEI0</accession>
<comment type="caution">
    <text evidence="9">The sequence shown here is derived from an EMBL/GenBank/DDBJ whole genome shotgun (WGS) entry which is preliminary data.</text>
</comment>
<keyword evidence="10" id="KW-1185">Reference proteome</keyword>
<dbReference type="EMBL" id="JARJLG010000002">
    <property type="protein sequence ID" value="KAJ7783628.1"/>
    <property type="molecule type" value="Genomic_DNA"/>
</dbReference>
<evidence type="ECO:0000256" key="3">
    <source>
        <dbReference type="ARBA" id="ARBA00022824"/>
    </source>
</evidence>
<evidence type="ECO:0000313" key="10">
    <source>
        <dbReference type="Proteomes" id="UP001215280"/>
    </source>
</evidence>
<comment type="subcellular location">
    <subcellularLocation>
        <location evidence="1">Endoplasmic reticulum membrane</location>
        <topology evidence="1">Multi-pass membrane protein</topology>
    </subcellularLocation>
</comment>
<keyword evidence="5" id="KW-0443">Lipid metabolism</keyword>
<keyword evidence="4 8" id="KW-1133">Transmembrane helix</keyword>
<feature type="transmembrane region" description="Helical" evidence="8">
    <location>
        <begin position="215"/>
        <end position="242"/>
    </location>
</feature>
<organism evidence="9 10">
    <name type="scientific">Mycena maculata</name>
    <dbReference type="NCBI Taxonomy" id="230809"/>
    <lineage>
        <taxon>Eukaryota</taxon>
        <taxon>Fungi</taxon>
        <taxon>Dikarya</taxon>
        <taxon>Basidiomycota</taxon>
        <taxon>Agaricomycotina</taxon>
        <taxon>Agaricomycetes</taxon>
        <taxon>Agaricomycetidae</taxon>
        <taxon>Agaricales</taxon>
        <taxon>Marasmiineae</taxon>
        <taxon>Mycenaceae</taxon>
        <taxon>Mycena</taxon>
    </lineage>
</organism>